<organism evidence="4 5">
    <name type="scientific">Acrobeloides nanus</name>
    <dbReference type="NCBI Taxonomy" id="290746"/>
    <lineage>
        <taxon>Eukaryota</taxon>
        <taxon>Metazoa</taxon>
        <taxon>Ecdysozoa</taxon>
        <taxon>Nematoda</taxon>
        <taxon>Chromadorea</taxon>
        <taxon>Rhabditida</taxon>
        <taxon>Tylenchina</taxon>
        <taxon>Cephalobomorpha</taxon>
        <taxon>Cephaloboidea</taxon>
        <taxon>Cephalobidae</taxon>
        <taxon>Acrobeloides</taxon>
    </lineage>
</organism>
<dbReference type="WBParaSite" id="ACRNAN_scaffold3263.g21891.t1">
    <property type="protein sequence ID" value="ACRNAN_scaffold3263.g21891.t1"/>
    <property type="gene ID" value="ACRNAN_scaffold3263.g21891"/>
</dbReference>
<evidence type="ECO:0000256" key="1">
    <source>
        <dbReference type="ARBA" id="ARBA00008390"/>
    </source>
</evidence>
<dbReference type="Proteomes" id="UP000887540">
    <property type="component" value="Unplaced"/>
</dbReference>
<evidence type="ECO:0000313" key="5">
    <source>
        <dbReference type="WBParaSite" id="ACRNAN_scaffold3263.g21891.t1"/>
    </source>
</evidence>
<reference evidence="5" key="1">
    <citation type="submission" date="2022-11" db="UniProtKB">
        <authorList>
            <consortium name="WormBaseParasite"/>
        </authorList>
    </citation>
    <scope>IDENTIFICATION</scope>
</reference>
<evidence type="ECO:0000256" key="2">
    <source>
        <dbReference type="ARBA" id="ARBA00022448"/>
    </source>
</evidence>
<dbReference type="PANTHER" id="PTHR22725">
    <property type="entry name" value="FATTY ACID-BINDING PROTEIN HOMOLOG 1-RELATED-RELATED"/>
    <property type="match status" value="1"/>
</dbReference>
<sequence>MDWINIHLDQPYVGKYVDDYKHRATFTYNPTRDILIEHHVNLEKPSDGQDTYSYSVKGSQMVLKLEYNGVVATRYFKKIA</sequence>
<protein>
    <submittedName>
        <fullName evidence="5">Uncharacterized protein</fullName>
    </submittedName>
</protein>
<dbReference type="InterPro" id="IPR040094">
    <property type="entry name" value="Lbp1-4"/>
</dbReference>
<keyword evidence="2" id="KW-0813">Transport</keyword>
<evidence type="ECO:0000313" key="4">
    <source>
        <dbReference type="Proteomes" id="UP000887540"/>
    </source>
</evidence>
<dbReference type="GO" id="GO:0008289">
    <property type="term" value="F:lipid binding"/>
    <property type="evidence" value="ECO:0007669"/>
    <property type="project" value="UniProtKB-KW"/>
</dbReference>
<keyword evidence="4" id="KW-1185">Reference proteome</keyword>
<dbReference type="InterPro" id="IPR012674">
    <property type="entry name" value="Calycin"/>
</dbReference>
<proteinExistence type="inferred from homology"/>
<accession>A0A914DQQ7</accession>
<keyword evidence="3" id="KW-0446">Lipid-binding</keyword>
<dbReference type="SUPFAM" id="SSF50814">
    <property type="entry name" value="Lipocalins"/>
    <property type="match status" value="1"/>
</dbReference>
<evidence type="ECO:0000256" key="3">
    <source>
        <dbReference type="ARBA" id="ARBA00023121"/>
    </source>
</evidence>
<comment type="similarity">
    <text evidence="1">Belongs to the calycin superfamily. Fatty-acid binding protein (FABP) family.</text>
</comment>
<name>A0A914DQQ7_9BILA</name>
<dbReference type="AlphaFoldDB" id="A0A914DQQ7"/>
<dbReference type="Gene3D" id="2.40.128.20">
    <property type="match status" value="1"/>
</dbReference>